<dbReference type="InterPro" id="IPR028896">
    <property type="entry name" value="GcvT/YgfZ/DmdA"/>
</dbReference>
<dbReference type="EC" id="2.1.2.10" evidence="2"/>
<dbReference type="GO" id="GO:0005829">
    <property type="term" value="C:cytosol"/>
    <property type="evidence" value="ECO:0007669"/>
    <property type="project" value="TreeGrafter"/>
</dbReference>
<dbReference type="Gene3D" id="4.10.1250.10">
    <property type="entry name" value="Aminomethyltransferase fragment"/>
    <property type="match status" value="1"/>
</dbReference>
<keyword evidence="4" id="KW-0808">Transferase</keyword>
<evidence type="ECO:0000256" key="3">
    <source>
        <dbReference type="ARBA" id="ARBA00022576"/>
    </source>
</evidence>
<dbReference type="EMBL" id="CAEZYU010000047">
    <property type="protein sequence ID" value="CAB4742780.1"/>
    <property type="molecule type" value="Genomic_DNA"/>
</dbReference>
<dbReference type="Pfam" id="PF01571">
    <property type="entry name" value="GCV_T"/>
    <property type="match status" value="1"/>
</dbReference>
<reference evidence="9" key="1">
    <citation type="submission" date="2020-05" db="EMBL/GenBank/DDBJ databases">
        <authorList>
            <person name="Chiriac C."/>
            <person name="Salcher M."/>
            <person name="Ghai R."/>
            <person name="Kavagutti S V."/>
        </authorList>
    </citation>
    <scope>NUCLEOTIDE SEQUENCE</scope>
</reference>
<protein>
    <recommendedName>
        <fullName evidence="2">aminomethyltransferase</fullName>
        <ecNumber evidence="2">2.1.2.10</ecNumber>
    </recommendedName>
    <alternativeName>
        <fullName evidence="5">Glycine cleavage system T protein</fullName>
    </alternativeName>
</protein>
<comment type="similarity">
    <text evidence="1">Belongs to the GcvT family.</text>
</comment>
<gene>
    <name evidence="9" type="ORF">UFOPK2766_01150</name>
</gene>
<dbReference type="GO" id="GO:0004047">
    <property type="term" value="F:aminomethyltransferase activity"/>
    <property type="evidence" value="ECO:0007669"/>
    <property type="project" value="UniProtKB-EC"/>
</dbReference>
<dbReference type="InterPro" id="IPR029043">
    <property type="entry name" value="GcvT/YgfZ_C"/>
</dbReference>
<comment type="catalytic activity">
    <reaction evidence="6">
        <text>N(6)-[(R)-S(8)-aminomethyldihydrolipoyl]-L-lysyl-[protein] + (6S)-5,6,7,8-tetrahydrofolate = N(6)-[(R)-dihydrolipoyl]-L-lysyl-[protein] + (6R)-5,10-methylene-5,6,7,8-tetrahydrofolate + NH4(+)</text>
        <dbReference type="Rhea" id="RHEA:16945"/>
        <dbReference type="Rhea" id="RHEA-COMP:10475"/>
        <dbReference type="Rhea" id="RHEA-COMP:10492"/>
        <dbReference type="ChEBI" id="CHEBI:15636"/>
        <dbReference type="ChEBI" id="CHEBI:28938"/>
        <dbReference type="ChEBI" id="CHEBI:57453"/>
        <dbReference type="ChEBI" id="CHEBI:83100"/>
        <dbReference type="ChEBI" id="CHEBI:83143"/>
        <dbReference type="EC" id="2.1.2.10"/>
    </reaction>
</comment>
<evidence type="ECO:0000256" key="2">
    <source>
        <dbReference type="ARBA" id="ARBA00012616"/>
    </source>
</evidence>
<feature type="domain" description="Aminomethyltransferase C-terminal" evidence="8">
    <location>
        <begin position="282"/>
        <end position="353"/>
    </location>
</feature>
<dbReference type="Gene3D" id="3.30.1360.120">
    <property type="entry name" value="Probable tRNA modification gtpase trme, domain 1"/>
    <property type="match status" value="1"/>
</dbReference>
<dbReference type="GO" id="GO:0005960">
    <property type="term" value="C:glycine cleavage complex"/>
    <property type="evidence" value="ECO:0007669"/>
    <property type="project" value="InterPro"/>
</dbReference>
<dbReference type="PANTHER" id="PTHR43757">
    <property type="entry name" value="AMINOMETHYLTRANSFERASE"/>
    <property type="match status" value="1"/>
</dbReference>
<dbReference type="AlphaFoldDB" id="A0A6J6T6M5"/>
<dbReference type="InterPro" id="IPR006222">
    <property type="entry name" value="GCVT_N"/>
</dbReference>
<dbReference type="InterPro" id="IPR027266">
    <property type="entry name" value="TrmE/GcvT-like"/>
</dbReference>
<evidence type="ECO:0000256" key="4">
    <source>
        <dbReference type="ARBA" id="ARBA00022679"/>
    </source>
</evidence>
<dbReference type="NCBIfam" id="NF001567">
    <property type="entry name" value="PRK00389.1"/>
    <property type="match status" value="1"/>
</dbReference>
<dbReference type="Gene3D" id="2.40.30.110">
    <property type="entry name" value="Aminomethyltransferase beta-barrel domains"/>
    <property type="match status" value="1"/>
</dbReference>
<evidence type="ECO:0000259" key="7">
    <source>
        <dbReference type="Pfam" id="PF01571"/>
    </source>
</evidence>
<evidence type="ECO:0000256" key="6">
    <source>
        <dbReference type="ARBA" id="ARBA00047665"/>
    </source>
</evidence>
<dbReference type="InterPro" id="IPR006223">
    <property type="entry name" value="GcvT"/>
</dbReference>
<dbReference type="NCBIfam" id="TIGR00528">
    <property type="entry name" value="gcvT"/>
    <property type="match status" value="1"/>
</dbReference>
<evidence type="ECO:0000256" key="1">
    <source>
        <dbReference type="ARBA" id="ARBA00008609"/>
    </source>
</evidence>
<evidence type="ECO:0000259" key="8">
    <source>
        <dbReference type="Pfam" id="PF08669"/>
    </source>
</evidence>
<dbReference type="PIRSF" id="PIRSF006487">
    <property type="entry name" value="GcvT"/>
    <property type="match status" value="1"/>
</dbReference>
<evidence type="ECO:0000313" key="9">
    <source>
        <dbReference type="EMBL" id="CAB4742780.1"/>
    </source>
</evidence>
<dbReference type="PANTHER" id="PTHR43757:SF2">
    <property type="entry name" value="AMINOMETHYLTRANSFERASE, MITOCHONDRIAL"/>
    <property type="match status" value="1"/>
</dbReference>
<organism evidence="9">
    <name type="scientific">freshwater metagenome</name>
    <dbReference type="NCBI Taxonomy" id="449393"/>
    <lineage>
        <taxon>unclassified sequences</taxon>
        <taxon>metagenomes</taxon>
        <taxon>ecological metagenomes</taxon>
    </lineage>
</organism>
<evidence type="ECO:0000256" key="5">
    <source>
        <dbReference type="ARBA" id="ARBA00031395"/>
    </source>
</evidence>
<feature type="domain" description="GCVT N-terminal" evidence="7">
    <location>
        <begin position="8"/>
        <end position="259"/>
    </location>
</feature>
<sequence length="357" mass="38063">MQHSPLDSAHRSLDAKMVPFGGWDMPLSYPAGTLEEHRLCRTDAVAFDVSHLGTVRVEGADALETLQRTLTNDLNKIQPGRAQYTHLLDPETASVVDDIIVWWVAPEVFDVMPNASNTEGVRSALAAAATGAELSINETTPMRAVIAIQGPNARQKLAAVLPEAATVGRFCVQAFSFEGEDCIAAGTGYTGEDGVECAVPITVAKAFWDLVMSAGVSPAGLGARDTLRLEAGLPLHGHELGHGVTTLNAQLGWVVSWDKGDFIGREALEQQRSNGVSPLMYGLKTEGRRPPRADQQVLRDGVVIGELSSGNFSPTLGYGIALAFLDPTVQVGDRVEIDQRGTLVAAEVVKLPFLSNT</sequence>
<name>A0A6J6T6M5_9ZZZZ</name>
<dbReference type="SUPFAM" id="SSF103025">
    <property type="entry name" value="Folate-binding domain"/>
    <property type="match status" value="1"/>
</dbReference>
<dbReference type="Gene3D" id="3.30.70.1400">
    <property type="entry name" value="Aminomethyltransferase beta-barrel domains"/>
    <property type="match status" value="1"/>
</dbReference>
<dbReference type="GO" id="GO:0006546">
    <property type="term" value="P:glycine catabolic process"/>
    <property type="evidence" value="ECO:0007669"/>
    <property type="project" value="InterPro"/>
</dbReference>
<keyword evidence="3" id="KW-0032">Aminotransferase</keyword>
<dbReference type="SUPFAM" id="SSF101790">
    <property type="entry name" value="Aminomethyltransferase beta-barrel domain"/>
    <property type="match status" value="1"/>
</dbReference>
<accession>A0A6J6T6M5</accession>
<proteinExistence type="inferred from homology"/>
<dbReference type="GO" id="GO:0008483">
    <property type="term" value="F:transaminase activity"/>
    <property type="evidence" value="ECO:0007669"/>
    <property type="project" value="UniProtKB-KW"/>
</dbReference>
<dbReference type="Pfam" id="PF08669">
    <property type="entry name" value="GCV_T_C"/>
    <property type="match status" value="1"/>
</dbReference>
<dbReference type="InterPro" id="IPR013977">
    <property type="entry name" value="GcvT_C"/>
</dbReference>